<evidence type="ECO:0000313" key="9">
    <source>
        <dbReference type="Proteomes" id="UP001139336"/>
    </source>
</evidence>
<dbReference type="RefSeq" id="WP_236117914.1">
    <property type="nucleotide sequence ID" value="NZ_JAKGSI010000001.1"/>
</dbReference>
<evidence type="ECO:0000256" key="3">
    <source>
        <dbReference type="ARBA" id="ARBA00023125"/>
    </source>
</evidence>
<reference evidence="8" key="1">
    <citation type="submission" date="2022-01" db="EMBL/GenBank/DDBJ databases">
        <title>Corynebacterium sp. nov isolated from isolated from the feces of the greater white-fronted geese (Anser albifrons) at Poyang Lake, PR China.</title>
        <authorList>
            <person name="Liu Q."/>
        </authorList>
    </citation>
    <scope>NUCLEOTIDE SEQUENCE</scope>
    <source>
        <strain evidence="8">JCM 32435</strain>
    </source>
</reference>
<gene>
    <name evidence="8" type="ORF">L1O03_02965</name>
</gene>
<dbReference type="EMBL" id="JAKGSI010000001">
    <property type="protein sequence ID" value="MCF4006139.1"/>
    <property type="molecule type" value="Genomic_DNA"/>
</dbReference>
<protein>
    <submittedName>
        <fullName evidence="8">Recombinase family protein</fullName>
    </submittedName>
</protein>
<comment type="similarity">
    <text evidence="1">Belongs to the site-specific recombinase resolvase family.</text>
</comment>
<evidence type="ECO:0000256" key="6">
    <source>
        <dbReference type="PROSITE-ProRule" id="PRU10137"/>
    </source>
</evidence>
<evidence type="ECO:0000256" key="1">
    <source>
        <dbReference type="ARBA" id="ARBA00009913"/>
    </source>
</evidence>
<proteinExistence type="inferred from homology"/>
<dbReference type="Pfam" id="PF00239">
    <property type="entry name" value="Resolvase"/>
    <property type="match status" value="1"/>
</dbReference>
<keyword evidence="3" id="KW-0238">DNA-binding</keyword>
<comment type="caution">
    <text evidence="8">The sequence shown here is derived from an EMBL/GenBank/DDBJ whole genome shotgun (WGS) entry which is preliminary data.</text>
</comment>
<dbReference type="Gene3D" id="3.40.50.1390">
    <property type="entry name" value="Resolvase, N-terminal catalytic domain"/>
    <property type="match status" value="1"/>
</dbReference>
<dbReference type="InterPro" id="IPR009057">
    <property type="entry name" value="Homeodomain-like_sf"/>
</dbReference>
<keyword evidence="9" id="KW-1185">Reference proteome</keyword>
<keyword evidence="4" id="KW-0233">DNA recombination</keyword>
<dbReference type="GO" id="GO:0015074">
    <property type="term" value="P:DNA integration"/>
    <property type="evidence" value="ECO:0007669"/>
    <property type="project" value="UniProtKB-KW"/>
</dbReference>
<dbReference type="PROSITE" id="PS00397">
    <property type="entry name" value="RECOMBINASES_1"/>
    <property type="match status" value="1"/>
</dbReference>
<dbReference type="SUPFAM" id="SSF53041">
    <property type="entry name" value="Resolvase-like"/>
    <property type="match status" value="1"/>
</dbReference>
<dbReference type="GO" id="GO:0000150">
    <property type="term" value="F:DNA strand exchange activity"/>
    <property type="evidence" value="ECO:0007669"/>
    <property type="project" value="InterPro"/>
</dbReference>
<dbReference type="AlphaFoldDB" id="A0A9X1TZV5"/>
<dbReference type="Gene3D" id="1.10.10.60">
    <property type="entry name" value="Homeodomain-like"/>
    <property type="match status" value="1"/>
</dbReference>
<sequence length="189" mass="20713">MSVIGYVRVSTVDQNPERQIAAIGEVDKLFVDHASGKDAHRPQLAALRAYVRDSSNDVVRVKSVDRLARSTQDLLALLQEFESKGVSVDFVDSPALSTATPSGKFTLTVLAAVAEFERELIKERQREGIALAKARGKYQRAPKLSTEQIDMARRLVEEGVPKTRVAAKFGVSRWTLADALAGKKAYGTK</sequence>
<dbReference type="InterPro" id="IPR050639">
    <property type="entry name" value="SSR_resolvase"/>
</dbReference>
<name>A0A9X1TZV5_9CORY</name>
<evidence type="ECO:0000256" key="2">
    <source>
        <dbReference type="ARBA" id="ARBA00022908"/>
    </source>
</evidence>
<evidence type="ECO:0000256" key="5">
    <source>
        <dbReference type="PIRSR" id="PIRSR606118-50"/>
    </source>
</evidence>
<feature type="domain" description="Resolvase/invertase-type recombinase catalytic" evidence="7">
    <location>
        <begin position="2"/>
        <end position="136"/>
    </location>
</feature>
<dbReference type="SUPFAM" id="SSF46689">
    <property type="entry name" value="Homeodomain-like"/>
    <property type="match status" value="1"/>
</dbReference>
<dbReference type="CDD" id="cd00569">
    <property type="entry name" value="HTH_Hin_like"/>
    <property type="match status" value="1"/>
</dbReference>
<organism evidence="8 9">
    <name type="scientific">Corynebacterium uropygiale</name>
    <dbReference type="NCBI Taxonomy" id="1775911"/>
    <lineage>
        <taxon>Bacteria</taxon>
        <taxon>Bacillati</taxon>
        <taxon>Actinomycetota</taxon>
        <taxon>Actinomycetes</taxon>
        <taxon>Mycobacteriales</taxon>
        <taxon>Corynebacteriaceae</taxon>
        <taxon>Corynebacterium</taxon>
    </lineage>
</organism>
<accession>A0A9X1TZV5</accession>
<evidence type="ECO:0000313" key="8">
    <source>
        <dbReference type="EMBL" id="MCF4006139.1"/>
    </source>
</evidence>
<dbReference type="InterPro" id="IPR006119">
    <property type="entry name" value="Resolv_N"/>
</dbReference>
<evidence type="ECO:0000256" key="4">
    <source>
        <dbReference type="ARBA" id="ARBA00023172"/>
    </source>
</evidence>
<dbReference type="InterPro" id="IPR036162">
    <property type="entry name" value="Resolvase-like_N_sf"/>
</dbReference>
<dbReference type="CDD" id="cd03768">
    <property type="entry name" value="SR_ResInv"/>
    <property type="match status" value="1"/>
</dbReference>
<dbReference type="PANTHER" id="PTHR30461:SF26">
    <property type="entry name" value="RESOLVASE HOMOLOG YNEB"/>
    <property type="match status" value="1"/>
</dbReference>
<dbReference type="Proteomes" id="UP001139336">
    <property type="component" value="Unassembled WGS sequence"/>
</dbReference>
<dbReference type="PANTHER" id="PTHR30461">
    <property type="entry name" value="DNA-INVERTASE FROM LAMBDOID PROPHAGE"/>
    <property type="match status" value="1"/>
</dbReference>
<keyword evidence="2" id="KW-0229">DNA integration</keyword>
<dbReference type="SMART" id="SM00857">
    <property type="entry name" value="Resolvase"/>
    <property type="match status" value="1"/>
</dbReference>
<dbReference type="InterPro" id="IPR006118">
    <property type="entry name" value="Recombinase_CS"/>
</dbReference>
<dbReference type="GO" id="GO:0003677">
    <property type="term" value="F:DNA binding"/>
    <property type="evidence" value="ECO:0007669"/>
    <property type="project" value="UniProtKB-KW"/>
</dbReference>
<feature type="active site" description="O-(5'-phospho-DNA)-serine intermediate" evidence="5 6">
    <location>
        <position position="10"/>
    </location>
</feature>
<dbReference type="PROSITE" id="PS51736">
    <property type="entry name" value="RECOMBINASES_3"/>
    <property type="match status" value="1"/>
</dbReference>
<evidence type="ECO:0000259" key="7">
    <source>
        <dbReference type="PROSITE" id="PS51736"/>
    </source>
</evidence>
<dbReference type="Pfam" id="PF02796">
    <property type="entry name" value="HTH_7"/>
    <property type="match status" value="1"/>
</dbReference>
<dbReference type="InterPro" id="IPR006120">
    <property type="entry name" value="Resolvase_HTH_dom"/>
</dbReference>